<protein>
    <submittedName>
        <fullName evidence="2">Uncharacterized protein</fullName>
    </submittedName>
</protein>
<feature type="compositionally biased region" description="Acidic residues" evidence="1">
    <location>
        <begin position="81"/>
        <end position="91"/>
    </location>
</feature>
<dbReference type="AlphaFoldDB" id="A0A023G7K9"/>
<name>A0A023G7K9_AMBTT</name>
<proteinExistence type="evidence at transcript level"/>
<dbReference type="EMBL" id="GBBM01005604">
    <property type="protein sequence ID" value="JAC29814.1"/>
    <property type="molecule type" value="mRNA"/>
</dbReference>
<feature type="region of interest" description="Disordered" evidence="1">
    <location>
        <begin position="68"/>
        <end position="91"/>
    </location>
</feature>
<organism evidence="2">
    <name type="scientific">Amblyomma triste</name>
    <name type="common">Neotropical tick</name>
    <dbReference type="NCBI Taxonomy" id="251400"/>
    <lineage>
        <taxon>Eukaryota</taxon>
        <taxon>Metazoa</taxon>
        <taxon>Ecdysozoa</taxon>
        <taxon>Arthropoda</taxon>
        <taxon>Chelicerata</taxon>
        <taxon>Arachnida</taxon>
        <taxon>Acari</taxon>
        <taxon>Parasitiformes</taxon>
        <taxon>Ixodida</taxon>
        <taxon>Ixodoidea</taxon>
        <taxon>Ixodidae</taxon>
        <taxon>Amblyomminae</taxon>
        <taxon>Amblyomma</taxon>
    </lineage>
</organism>
<evidence type="ECO:0000256" key="1">
    <source>
        <dbReference type="SAM" id="MobiDB-lite"/>
    </source>
</evidence>
<reference evidence="2" key="1">
    <citation type="submission" date="2014-03" db="EMBL/GenBank/DDBJ databases">
        <title>The sialotranscriptome of Amblyomma triste, Amblyomma parvum and Amblyomma cajennense ticks, uncovered by 454-based RNA-seq.</title>
        <authorList>
            <person name="Garcia G.R."/>
            <person name="Gardinassi L.G."/>
            <person name="Ribeiro J.M."/>
            <person name="Anatriello E."/>
            <person name="Ferreira B.R."/>
            <person name="Moreira H.N."/>
            <person name="Mafra C."/>
            <person name="Olegario M.M."/>
            <person name="Szabo P.J."/>
            <person name="Miranda-Santos I.K."/>
            <person name="Maruyama S.R."/>
        </authorList>
    </citation>
    <scope>NUCLEOTIDE SEQUENCE</scope>
    <source>
        <strain evidence="2">Mato Grasso do Sul</strain>
        <tissue evidence="2">Salivary glands</tissue>
    </source>
</reference>
<feature type="non-terminal residue" evidence="2">
    <location>
        <position position="1"/>
    </location>
</feature>
<sequence>WDSLPPARSPYAVSLLGASPLRPRTSSTLDRRPSPLIGSSDLRLASAVTRRPESARLQRRQACGRSLFGTRISDNDSSASSDDEAYSEDFLQSEDSSDVVTVVKAAETPQTDSACDPGSCTTTPLSECSSQLQRTETLADKVRRLRAQRVLVQQKMHEARVEEQASREQRIRLHRELMQFRRLMLLHSLQGLRSDLEQRTACVASCRGRQH</sequence>
<feature type="region of interest" description="Disordered" evidence="1">
    <location>
        <begin position="19"/>
        <end position="38"/>
    </location>
</feature>
<evidence type="ECO:0000313" key="2">
    <source>
        <dbReference type="EMBL" id="JAC29814.1"/>
    </source>
</evidence>
<accession>A0A023G7K9</accession>